<reference evidence="3" key="1">
    <citation type="submission" date="2018-03" db="EMBL/GenBank/DDBJ databases">
        <authorList>
            <person name="Sun L."/>
            <person name="Liu H."/>
            <person name="Chen W."/>
            <person name="Huang K."/>
            <person name="Liu W."/>
            <person name="Gao X."/>
        </authorList>
    </citation>
    <scope>NUCLEOTIDE SEQUENCE [LARGE SCALE GENOMIC DNA]</scope>
    <source>
        <strain evidence="3">SH9</strain>
    </source>
</reference>
<organism evidence="2 3">
    <name type="scientific">Alsobacter soli</name>
    <dbReference type="NCBI Taxonomy" id="2109933"/>
    <lineage>
        <taxon>Bacteria</taxon>
        <taxon>Pseudomonadati</taxon>
        <taxon>Pseudomonadota</taxon>
        <taxon>Alphaproteobacteria</taxon>
        <taxon>Hyphomicrobiales</taxon>
        <taxon>Alsobacteraceae</taxon>
        <taxon>Alsobacter</taxon>
    </lineage>
</organism>
<evidence type="ECO:0008006" key="4">
    <source>
        <dbReference type="Google" id="ProtNLM"/>
    </source>
</evidence>
<accession>A0A2T1HTK9</accession>
<keyword evidence="1" id="KW-0472">Membrane</keyword>
<proteinExistence type="predicted"/>
<gene>
    <name evidence="2" type="ORF">SLNSH_11100</name>
</gene>
<keyword evidence="1" id="KW-0812">Transmembrane</keyword>
<keyword evidence="1" id="KW-1133">Transmembrane helix</keyword>
<protein>
    <recommendedName>
        <fullName evidence="4">DUF4337 domain-containing protein</fullName>
    </recommendedName>
</protein>
<evidence type="ECO:0000313" key="3">
    <source>
        <dbReference type="Proteomes" id="UP000239772"/>
    </source>
</evidence>
<name>A0A2T1HTK9_9HYPH</name>
<dbReference type="EMBL" id="PVZS01000010">
    <property type="protein sequence ID" value="PSC04985.1"/>
    <property type="molecule type" value="Genomic_DNA"/>
</dbReference>
<evidence type="ECO:0000313" key="2">
    <source>
        <dbReference type="EMBL" id="PSC04985.1"/>
    </source>
</evidence>
<dbReference type="RefSeq" id="WP_106337019.1">
    <property type="nucleotide sequence ID" value="NZ_PVZS01000010.1"/>
</dbReference>
<dbReference type="OrthoDB" id="7992954at2"/>
<dbReference type="AlphaFoldDB" id="A0A2T1HTK9"/>
<dbReference type="InterPro" id="IPR025570">
    <property type="entry name" value="DUF4337"/>
</dbReference>
<sequence>MSHEAGAVEGGNKKVALLIGVLALFLAFSEQGGNEAQTNSLAYNVEASNLWAFFQAKTIRGTVVRTAGEQLDLNLQAMTDPAQKAAAEKRLESWKQTVARWESEPDTGEGRKELAARAKSAEDKRDYQGRKHDHYEVSSAALQLAIVIASSSIITGIGGLVWLAAGLGVLGVAFMAIAAFAPMAVHLF</sequence>
<comment type="caution">
    <text evidence="2">The sequence shown here is derived from an EMBL/GenBank/DDBJ whole genome shotgun (WGS) entry which is preliminary data.</text>
</comment>
<keyword evidence="3" id="KW-1185">Reference proteome</keyword>
<dbReference type="Pfam" id="PF14235">
    <property type="entry name" value="DUF4337"/>
    <property type="match status" value="1"/>
</dbReference>
<feature type="transmembrane region" description="Helical" evidence="1">
    <location>
        <begin position="160"/>
        <end position="185"/>
    </location>
</feature>
<dbReference type="Proteomes" id="UP000239772">
    <property type="component" value="Unassembled WGS sequence"/>
</dbReference>
<evidence type="ECO:0000256" key="1">
    <source>
        <dbReference type="SAM" id="Phobius"/>
    </source>
</evidence>